<evidence type="ECO:0000313" key="3">
    <source>
        <dbReference type="Proteomes" id="UP000007803"/>
    </source>
</evidence>
<dbReference type="EMBL" id="CP002205">
    <property type="protein sequence ID" value="ADN08941.1"/>
    <property type="molecule type" value="Genomic_DNA"/>
</dbReference>
<dbReference type="HOGENOM" id="CLU_037990_1_2_7"/>
<dbReference type="KEGG" id="sua:Saut_0892"/>
<dbReference type="GO" id="GO:0008168">
    <property type="term" value="F:methyltransferase activity"/>
    <property type="evidence" value="ECO:0007669"/>
    <property type="project" value="UniProtKB-KW"/>
</dbReference>
<dbReference type="STRING" id="563040.Saut_0892"/>
<evidence type="ECO:0000256" key="1">
    <source>
        <dbReference type="ARBA" id="ARBA00022679"/>
    </source>
</evidence>
<dbReference type="CDD" id="cd02440">
    <property type="entry name" value="AdoMet_MTases"/>
    <property type="match status" value="1"/>
</dbReference>
<name>E0URJ7_SULAO</name>
<keyword evidence="2" id="KW-0489">Methyltransferase</keyword>
<accession>E0URJ7</accession>
<dbReference type="SUPFAM" id="SSF53335">
    <property type="entry name" value="S-adenosyl-L-methionine-dependent methyltransferases"/>
    <property type="match status" value="1"/>
</dbReference>
<proteinExistence type="predicted"/>
<keyword evidence="1 2" id="KW-0808">Transferase</keyword>
<dbReference type="Proteomes" id="UP000007803">
    <property type="component" value="Chromosome"/>
</dbReference>
<evidence type="ECO:0000313" key="2">
    <source>
        <dbReference type="EMBL" id="ADN08941.1"/>
    </source>
</evidence>
<dbReference type="Gene3D" id="3.40.50.150">
    <property type="entry name" value="Vaccinia Virus protein VP39"/>
    <property type="match status" value="1"/>
</dbReference>
<dbReference type="PANTHER" id="PTHR43861">
    <property type="entry name" value="TRANS-ACONITATE 2-METHYLTRANSFERASE-RELATED"/>
    <property type="match status" value="1"/>
</dbReference>
<reference evidence="3" key="1">
    <citation type="journal article" date="2010" name="Stand. Genomic Sci.">
        <title>Complete genome sequence of Sulfurimonas autotrophica type strain (OK10).</title>
        <authorList>
            <person name="Sikorski J."/>
            <person name="Munk C."/>
            <person name="Lapidus A."/>
            <person name="Djao O."/>
            <person name="Lucas S."/>
            <person name="Glavina Del Rio T."/>
            <person name="Nolan M."/>
            <person name="Tice H."/>
            <person name="Han C."/>
            <person name="Cheng J."/>
            <person name="Tapia R."/>
            <person name="Goodwin L."/>
            <person name="Pitluck S."/>
            <person name="Liolios K."/>
            <person name="Ivanova N."/>
            <person name="Mavromatis K."/>
            <person name="Mikhailova N."/>
            <person name="Pati A."/>
            <person name="Sims D."/>
            <person name="Meincke L."/>
            <person name="Brettin T."/>
            <person name="Detter J."/>
            <person name="Chen A."/>
            <person name="Palaniappan K."/>
            <person name="Land M."/>
            <person name="Hauser L."/>
            <person name="Chang Y."/>
            <person name="Jeffries C."/>
            <person name="Rohde M."/>
            <person name="Lang E."/>
            <person name="Spring S."/>
            <person name="Goker M."/>
            <person name="Woyke T."/>
            <person name="Bristow J."/>
            <person name="Eisen J."/>
            <person name="Markowitz V."/>
            <person name="Hugenholtz P."/>
            <person name="Kyrpides N."/>
            <person name="Klenk H."/>
        </authorList>
    </citation>
    <scope>NUCLEOTIDE SEQUENCE [LARGE SCALE GENOMIC DNA]</scope>
    <source>
        <strain evidence="3">ATCC BAA-671 / DSM 16294 / JCM 11897 / OK10</strain>
    </source>
</reference>
<dbReference type="Pfam" id="PF13489">
    <property type="entry name" value="Methyltransf_23"/>
    <property type="match status" value="1"/>
</dbReference>
<dbReference type="RefSeq" id="WP_013326697.1">
    <property type="nucleotide sequence ID" value="NC_014506.1"/>
</dbReference>
<dbReference type="GO" id="GO:0032259">
    <property type="term" value="P:methylation"/>
    <property type="evidence" value="ECO:0007669"/>
    <property type="project" value="UniProtKB-KW"/>
</dbReference>
<gene>
    <name evidence="2" type="ordered locus">Saut_0892</name>
</gene>
<sequence>MQDHFKDKAQNWDSGDIRVNGAKIIADAIEKEIQLSKDMEILDFGVGTGLLGFSVAPKVKQVYGIDTSAKMLEKLEEKNTPELQIKAYHQDIIKEPLQQQFDGLISSMTLHHVEDLDAFFKTIYNNIKTNGFIAIADLESEDGSFHSDNTGVHHFGFDAQTLCEIVQKHGFDDIKIQNINTINKPRKDFGVFLLTAKKC</sequence>
<organism evidence="2 3">
    <name type="scientific">Sulfurimonas autotrophica (strain ATCC BAA-671 / DSM 16294 / JCM 11897 / OK10)</name>
    <dbReference type="NCBI Taxonomy" id="563040"/>
    <lineage>
        <taxon>Bacteria</taxon>
        <taxon>Pseudomonadati</taxon>
        <taxon>Campylobacterota</taxon>
        <taxon>Epsilonproteobacteria</taxon>
        <taxon>Campylobacterales</taxon>
        <taxon>Sulfurimonadaceae</taxon>
        <taxon>Sulfurimonas</taxon>
    </lineage>
</organism>
<dbReference type="AlphaFoldDB" id="E0URJ7"/>
<protein>
    <submittedName>
        <fullName evidence="2">Methyltransferase type 12</fullName>
    </submittedName>
</protein>
<dbReference type="OrthoDB" id="9791837at2"/>
<dbReference type="InterPro" id="IPR029063">
    <property type="entry name" value="SAM-dependent_MTases_sf"/>
</dbReference>
<dbReference type="eggNOG" id="COG4976">
    <property type="taxonomic scope" value="Bacteria"/>
</dbReference>
<keyword evidence="3" id="KW-1185">Reference proteome</keyword>
<dbReference type="PANTHER" id="PTHR43861:SF3">
    <property type="entry name" value="PUTATIVE (AFU_ORTHOLOGUE AFUA_2G14390)-RELATED"/>
    <property type="match status" value="1"/>
</dbReference>